<protein>
    <submittedName>
        <fullName evidence="13">Alcohol oxidase</fullName>
    </submittedName>
</protein>
<gene>
    <name evidence="13" type="ORF">OH76DRAFT_823803</name>
</gene>
<evidence type="ECO:0000313" key="14">
    <source>
        <dbReference type="Proteomes" id="UP000256964"/>
    </source>
</evidence>
<dbReference type="AlphaFoldDB" id="A0A371D2A4"/>
<evidence type="ECO:0000256" key="8">
    <source>
        <dbReference type="PIRSR" id="PIRSR000137-2"/>
    </source>
</evidence>
<feature type="chain" id="PRO_5016877093" evidence="10">
    <location>
        <begin position="22"/>
        <end position="643"/>
    </location>
</feature>
<dbReference type="InterPro" id="IPR007867">
    <property type="entry name" value="GMC_OxRtase_C"/>
</dbReference>
<dbReference type="PANTHER" id="PTHR11552:SF201">
    <property type="entry name" value="GLUCOSE-METHANOL-CHOLINE OXIDOREDUCTASE N-TERMINAL DOMAIN-CONTAINING PROTEIN"/>
    <property type="match status" value="1"/>
</dbReference>
<dbReference type="Gene3D" id="3.30.560.10">
    <property type="entry name" value="Glucose Oxidase, domain 3"/>
    <property type="match status" value="1"/>
</dbReference>
<keyword evidence="4 10" id="KW-0732">Signal</keyword>
<dbReference type="InterPro" id="IPR012132">
    <property type="entry name" value="GMC_OxRdtase"/>
</dbReference>
<name>A0A371D2A4_9APHY</name>
<feature type="active site" description="Proton donor" evidence="7">
    <location>
        <position position="576"/>
    </location>
</feature>
<evidence type="ECO:0000313" key="13">
    <source>
        <dbReference type="EMBL" id="RDX46643.1"/>
    </source>
</evidence>
<dbReference type="InterPro" id="IPR036188">
    <property type="entry name" value="FAD/NAD-bd_sf"/>
</dbReference>
<evidence type="ECO:0000256" key="10">
    <source>
        <dbReference type="SAM" id="SignalP"/>
    </source>
</evidence>
<feature type="signal peptide" evidence="10">
    <location>
        <begin position="1"/>
        <end position="21"/>
    </location>
</feature>
<dbReference type="Pfam" id="PF05199">
    <property type="entry name" value="GMC_oxred_C"/>
    <property type="match status" value="1"/>
</dbReference>
<dbReference type="GO" id="GO:0016614">
    <property type="term" value="F:oxidoreductase activity, acting on CH-OH group of donors"/>
    <property type="evidence" value="ECO:0007669"/>
    <property type="project" value="InterPro"/>
</dbReference>
<evidence type="ECO:0000256" key="9">
    <source>
        <dbReference type="RuleBase" id="RU003968"/>
    </source>
</evidence>
<evidence type="ECO:0000256" key="3">
    <source>
        <dbReference type="ARBA" id="ARBA00022630"/>
    </source>
</evidence>
<dbReference type="GO" id="GO:0050660">
    <property type="term" value="F:flavin adenine dinucleotide binding"/>
    <property type="evidence" value="ECO:0007669"/>
    <property type="project" value="InterPro"/>
</dbReference>
<evidence type="ECO:0000256" key="2">
    <source>
        <dbReference type="ARBA" id="ARBA00010790"/>
    </source>
</evidence>
<dbReference type="Pfam" id="PF00732">
    <property type="entry name" value="GMC_oxred_N"/>
    <property type="match status" value="1"/>
</dbReference>
<accession>A0A371D2A4</accession>
<keyword evidence="6" id="KW-0560">Oxidoreductase</keyword>
<dbReference type="PANTHER" id="PTHR11552">
    <property type="entry name" value="GLUCOSE-METHANOL-CHOLINE GMC OXIDOREDUCTASE"/>
    <property type="match status" value="1"/>
</dbReference>
<feature type="binding site" evidence="8">
    <location>
        <begin position="621"/>
        <end position="622"/>
    </location>
    <ligand>
        <name>FAD</name>
        <dbReference type="ChEBI" id="CHEBI:57692"/>
    </ligand>
</feature>
<feature type="binding site" evidence="8">
    <location>
        <begin position="117"/>
        <end position="120"/>
    </location>
    <ligand>
        <name>FAD</name>
        <dbReference type="ChEBI" id="CHEBI:57692"/>
    </ligand>
</feature>
<dbReference type="PROSITE" id="PS00623">
    <property type="entry name" value="GMC_OXRED_1"/>
    <property type="match status" value="1"/>
</dbReference>
<evidence type="ECO:0000256" key="5">
    <source>
        <dbReference type="ARBA" id="ARBA00022827"/>
    </source>
</evidence>
<keyword evidence="14" id="KW-1185">Reference proteome</keyword>
<dbReference type="SUPFAM" id="SSF54373">
    <property type="entry name" value="FAD-linked reductases, C-terminal domain"/>
    <property type="match status" value="1"/>
</dbReference>
<proteinExistence type="inferred from homology"/>
<feature type="active site" description="Proton acceptor" evidence="7">
    <location>
        <position position="620"/>
    </location>
</feature>
<comment type="similarity">
    <text evidence="2 9">Belongs to the GMC oxidoreductase family.</text>
</comment>
<evidence type="ECO:0000256" key="1">
    <source>
        <dbReference type="ARBA" id="ARBA00001974"/>
    </source>
</evidence>
<organism evidence="13 14">
    <name type="scientific">Lentinus brumalis</name>
    <dbReference type="NCBI Taxonomy" id="2498619"/>
    <lineage>
        <taxon>Eukaryota</taxon>
        <taxon>Fungi</taxon>
        <taxon>Dikarya</taxon>
        <taxon>Basidiomycota</taxon>
        <taxon>Agaricomycotina</taxon>
        <taxon>Agaricomycetes</taxon>
        <taxon>Polyporales</taxon>
        <taxon>Polyporaceae</taxon>
        <taxon>Lentinus</taxon>
    </lineage>
</organism>
<evidence type="ECO:0000256" key="4">
    <source>
        <dbReference type="ARBA" id="ARBA00022729"/>
    </source>
</evidence>
<keyword evidence="5 8" id="KW-0274">FAD</keyword>
<dbReference type="PIRSF" id="PIRSF000137">
    <property type="entry name" value="Alcohol_oxidase"/>
    <property type="match status" value="1"/>
</dbReference>
<dbReference type="EMBL" id="KZ857425">
    <property type="protein sequence ID" value="RDX46643.1"/>
    <property type="molecule type" value="Genomic_DNA"/>
</dbReference>
<sequence length="643" mass="69265">MGRFNLLGLAVLASLPSLVTANPAGRRTFDYVVIGGGTAGLVVATRLSEDPDTTVAVIEAGPHHVDEPLVDTPEFFSKALGNPAFDWRFVTTPQANLNNAILPQPRGKMLGGSSGLNFIVWDRASQREYDAWEQLGATGWNWNSLLPYFKKTETVAPQLQADIFPQAMQPPQVNFDDFHGRSGPVQPSYNVIYSNVSVPYVETINNIGVGTNSDPYTGNATGVYNTEVAIDRVKNLGKRSYAASTYFNMSSDRPNLTVFLSTQATKINFDLGDSVVSLLSSLLSSLLGLGQMRASSVDVVALNSTGITGRVFARKEVILSGGAFGTPQLLELSGIGNPEILREAGIPTLIDLPAVGENFQDHPSFTQDFEVQNTLFTYDLLRNNATFNSSQTAEYSESGTGLLANVQFVLTFSPLKALISSELLATVQDQATALINAPGTSPLARRQHRITRDFLTADDVGNIEFIMFPGGGRTRVAPTPGSAYITVYTCLMHPFSRGSVHVNTSDPMASPLIDPSYLDNDIDRQLALQGVKLARTITQTEPLNALVVGDHSPGANVTTDADWTEFTKDFLTTTYHPIGTAAMLPRELGGVVDPLTLKVHGTANLRVVDASLMPMLIATHPQSTVYAIAERAADIIRGRILGS</sequence>
<dbReference type="OrthoDB" id="269227at2759"/>
<evidence type="ECO:0000256" key="6">
    <source>
        <dbReference type="ARBA" id="ARBA00023002"/>
    </source>
</evidence>
<dbReference type="SUPFAM" id="SSF51905">
    <property type="entry name" value="FAD/NAD(P)-binding domain"/>
    <property type="match status" value="1"/>
</dbReference>
<feature type="domain" description="Glucose-methanol-choline oxidoreductase N-terminal" evidence="11">
    <location>
        <begin position="107"/>
        <end position="130"/>
    </location>
</feature>
<dbReference type="STRING" id="139420.A0A371D2A4"/>
<dbReference type="InterPro" id="IPR000172">
    <property type="entry name" value="GMC_OxRdtase_N"/>
</dbReference>
<evidence type="ECO:0000259" key="12">
    <source>
        <dbReference type="PROSITE" id="PS00624"/>
    </source>
</evidence>
<evidence type="ECO:0000256" key="7">
    <source>
        <dbReference type="PIRSR" id="PIRSR000137-1"/>
    </source>
</evidence>
<comment type="cofactor">
    <cofactor evidence="1 8">
        <name>FAD</name>
        <dbReference type="ChEBI" id="CHEBI:57692"/>
    </cofactor>
</comment>
<dbReference type="Proteomes" id="UP000256964">
    <property type="component" value="Unassembled WGS sequence"/>
</dbReference>
<dbReference type="PROSITE" id="PS00624">
    <property type="entry name" value="GMC_OXRED_2"/>
    <property type="match status" value="1"/>
</dbReference>
<dbReference type="Gene3D" id="3.50.50.60">
    <property type="entry name" value="FAD/NAD(P)-binding domain"/>
    <property type="match status" value="1"/>
</dbReference>
<evidence type="ECO:0000259" key="11">
    <source>
        <dbReference type="PROSITE" id="PS00623"/>
    </source>
</evidence>
<keyword evidence="3 9" id="KW-0285">Flavoprotein</keyword>
<reference evidence="13 14" key="1">
    <citation type="journal article" date="2018" name="Biotechnol. Biofuels">
        <title>Integrative visual omics of the white-rot fungus Polyporus brumalis exposes the biotechnological potential of its oxidative enzymes for delignifying raw plant biomass.</title>
        <authorList>
            <person name="Miyauchi S."/>
            <person name="Rancon A."/>
            <person name="Drula E."/>
            <person name="Hage H."/>
            <person name="Chaduli D."/>
            <person name="Favel A."/>
            <person name="Grisel S."/>
            <person name="Henrissat B."/>
            <person name="Herpoel-Gimbert I."/>
            <person name="Ruiz-Duenas F.J."/>
            <person name="Chevret D."/>
            <person name="Hainaut M."/>
            <person name="Lin J."/>
            <person name="Wang M."/>
            <person name="Pangilinan J."/>
            <person name="Lipzen A."/>
            <person name="Lesage-Meessen L."/>
            <person name="Navarro D."/>
            <person name="Riley R."/>
            <person name="Grigoriev I.V."/>
            <person name="Zhou S."/>
            <person name="Raouche S."/>
            <person name="Rosso M.N."/>
        </authorList>
    </citation>
    <scope>NUCLEOTIDE SEQUENCE [LARGE SCALE GENOMIC DNA]</scope>
    <source>
        <strain evidence="13 14">BRFM 1820</strain>
    </source>
</reference>
<feature type="domain" description="Glucose-methanol-choline oxidoreductase N-terminal" evidence="12">
    <location>
        <begin position="322"/>
        <end position="336"/>
    </location>
</feature>